<keyword evidence="4" id="KW-1185">Reference proteome</keyword>
<dbReference type="SUPFAM" id="SSF53335">
    <property type="entry name" value="S-adenosyl-L-methionine-dependent methyltransferases"/>
    <property type="match status" value="1"/>
</dbReference>
<dbReference type="EMBL" id="JAJLJH010000017">
    <property type="protein sequence ID" value="MCK9689659.1"/>
    <property type="molecule type" value="Genomic_DNA"/>
</dbReference>
<reference evidence="3" key="1">
    <citation type="submission" date="2021-11" db="EMBL/GenBank/DDBJ databases">
        <title>BS-T2-15 a new species belonging to the Comamonadaceae family isolated from the soil of a French oak forest.</title>
        <authorList>
            <person name="Mieszkin S."/>
            <person name="Alain K."/>
        </authorList>
    </citation>
    <scope>NUCLEOTIDE SEQUENCE</scope>
    <source>
        <strain evidence="3">BS-T2-15</strain>
    </source>
</reference>
<dbReference type="AlphaFoldDB" id="A0A9X2C494"/>
<dbReference type="InterPro" id="IPR052943">
    <property type="entry name" value="TMTC_O-mannosyl-trnsfr"/>
</dbReference>
<dbReference type="Gene3D" id="1.25.40.10">
    <property type="entry name" value="Tetratricopeptide repeat domain"/>
    <property type="match status" value="2"/>
</dbReference>
<organism evidence="3 4">
    <name type="scientific">Scleromatobacter humisilvae</name>
    <dbReference type="NCBI Taxonomy" id="2897159"/>
    <lineage>
        <taxon>Bacteria</taxon>
        <taxon>Pseudomonadati</taxon>
        <taxon>Pseudomonadota</taxon>
        <taxon>Betaproteobacteria</taxon>
        <taxon>Burkholderiales</taxon>
        <taxon>Sphaerotilaceae</taxon>
        <taxon>Scleromatobacter</taxon>
    </lineage>
</organism>
<proteinExistence type="predicted"/>
<dbReference type="RefSeq" id="WP_275685712.1">
    <property type="nucleotide sequence ID" value="NZ_JAJLJH010000017.1"/>
</dbReference>
<name>A0A9X2C494_9BURK</name>
<dbReference type="PANTHER" id="PTHR44809:SF1">
    <property type="entry name" value="PROTEIN O-MANNOSYL-TRANSFERASE TMTC1"/>
    <property type="match status" value="1"/>
</dbReference>
<feature type="domain" description="Methyltransferase type 12" evidence="2">
    <location>
        <begin position="289"/>
        <end position="378"/>
    </location>
</feature>
<dbReference type="Gene3D" id="3.40.50.150">
    <property type="entry name" value="Vaccinia Virus protein VP39"/>
    <property type="match status" value="1"/>
</dbReference>
<dbReference type="PANTHER" id="PTHR44809">
    <property type="match status" value="1"/>
</dbReference>
<evidence type="ECO:0000313" key="4">
    <source>
        <dbReference type="Proteomes" id="UP001139353"/>
    </source>
</evidence>
<feature type="repeat" description="TPR" evidence="1">
    <location>
        <begin position="52"/>
        <end position="85"/>
    </location>
</feature>
<keyword evidence="1" id="KW-0802">TPR repeat</keyword>
<comment type="caution">
    <text evidence="3">The sequence shown here is derived from an EMBL/GenBank/DDBJ whole genome shotgun (WGS) entry which is preliminary data.</text>
</comment>
<accession>A0A9X2C494</accession>
<dbReference type="PROSITE" id="PS50005">
    <property type="entry name" value="TPR"/>
    <property type="match status" value="2"/>
</dbReference>
<dbReference type="InterPro" id="IPR019734">
    <property type="entry name" value="TPR_rpt"/>
</dbReference>
<evidence type="ECO:0000259" key="2">
    <source>
        <dbReference type="Pfam" id="PF08242"/>
    </source>
</evidence>
<sequence length="454" mass="49043">MNAEPDLTTAAREVTMTLEEALAYAVQGHQAGDLDRAEPIYEAVLQRHPERVEVLNYLGILKHQRGELAQAAELMRRLLEFQPEADGVWNNLGNVLMRLDRIDEAGDAFRRSLELVPSAHAWSNLARILRKHGDLAGSERACRNALALDPDHGPATHNLALAMILDGRVEPGTEAALRAMQLLPPGQQRRQIYMQLLLLNGATAQAVAILRAWLAQEPGNPYVQHHLAACTGEGAPERASDAYVEKVFDGFAATFDDKLASLHYRAPQVVAGAVAAALPAPAGTLAVADIGCGTGLCGPLLRPWAARLVGCDLSAAMLERASARQVYDELCKAELTAFLREHPGAFDLVVSADTLNYFGELRQVAQAVHGALRAGGTLVFTLEALAAGEGVPYKLQDHGRYAHDGAHARRVFEAAGLRVDEPVEAVLREENKQPVRGWLVVARQPSSSIVSVLP</sequence>
<dbReference type="InterPro" id="IPR013217">
    <property type="entry name" value="Methyltransf_12"/>
</dbReference>
<dbReference type="SUPFAM" id="SSF48452">
    <property type="entry name" value="TPR-like"/>
    <property type="match status" value="1"/>
</dbReference>
<dbReference type="Pfam" id="PF08242">
    <property type="entry name" value="Methyltransf_12"/>
    <property type="match status" value="1"/>
</dbReference>
<dbReference type="InterPro" id="IPR011990">
    <property type="entry name" value="TPR-like_helical_dom_sf"/>
</dbReference>
<dbReference type="Pfam" id="PF13432">
    <property type="entry name" value="TPR_16"/>
    <property type="match status" value="2"/>
</dbReference>
<dbReference type="Proteomes" id="UP001139353">
    <property type="component" value="Unassembled WGS sequence"/>
</dbReference>
<dbReference type="InterPro" id="IPR029063">
    <property type="entry name" value="SAM-dependent_MTases_sf"/>
</dbReference>
<feature type="repeat" description="TPR" evidence="1">
    <location>
        <begin position="86"/>
        <end position="119"/>
    </location>
</feature>
<dbReference type="SMART" id="SM00028">
    <property type="entry name" value="TPR"/>
    <property type="match status" value="4"/>
</dbReference>
<protein>
    <submittedName>
        <fullName evidence="3">Tetratricopeptide repeat protein</fullName>
    </submittedName>
</protein>
<dbReference type="CDD" id="cd02440">
    <property type="entry name" value="AdoMet_MTases"/>
    <property type="match status" value="1"/>
</dbReference>
<gene>
    <name evidence="3" type="ORF">LPC04_28400</name>
</gene>
<evidence type="ECO:0000256" key="1">
    <source>
        <dbReference type="PROSITE-ProRule" id="PRU00339"/>
    </source>
</evidence>
<evidence type="ECO:0000313" key="3">
    <source>
        <dbReference type="EMBL" id="MCK9689659.1"/>
    </source>
</evidence>